<reference evidence="2" key="1">
    <citation type="submission" date="2014-09" db="EMBL/GenBank/DDBJ databases">
        <authorList>
            <person name="Sharma Rahul"/>
            <person name="Thines Marco"/>
        </authorList>
    </citation>
    <scope>NUCLEOTIDE SEQUENCE [LARGE SCALE GENOMIC DNA]</scope>
</reference>
<dbReference type="GeneID" id="59052755"/>
<dbReference type="RefSeq" id="XP_036263358.1">
    <property type="nucleotide sequence ID" value="XM_036407099.1"/>
</dbReference>
<evidence type="ECO:0000313" key="2">
    <source>
        <dbReference type="Proteomes" id="UP000054928"/>
    </source>
</evidence>
<name>A0A0P1AUW4_PLAHL</name>
<dbReference type="EMBL" id="CCYD01001864">
    <property type="protein sequence ID" value="CEG45965.1"/>
    <property type="molecule type" value="Genomic_DNA"/>
</dbReference>
<proteinExistence type="predicted"/>
<accession>A0A0P1AUW4</accession>
<sequence>MALNWAQLFQVTLPSSRSSNSCSFFQVDYLKSTFNGLCRRFVDVSDFLQVMDIFQCCMEKWWSSRNLRLRITH</sequence>
<dbReference type="Proteomes" id="UP000054928">
    <property type="component" value="Unassembled WGS sequence"/>
</dbReference>
<protein>
    <submittedName>
        <fullName evidence="1">Uncharacterized protein</fullName>
    </submittedName>
</protein>
<evidence type="ECO:0000313" key="1">
    <source>
        <dbReference type="EMBL" id="CEG45965.1"/>
    </source>
</evidence>
<dbReference type="AlphaFoldDB" id="A0A0P1AUW4"/>
<keyword evidence="2" id="KW-1185">Reference proteome</keyword>
<organism evidence="1 2">
    <name type="scientific">Plasmopara halstedii</name>
    <name type="common">Downy mildew of sunflower</name>
    <dbReference type="NCBI Taxonomy" id="4781"/>
    <lineage>
        <taxon>Eukaryota</taxon>
        <taxon>Sar</taxon>
        <taxon>Stramenopiles</taxon>
        <taxon>Oomycota</taxon>
        <taxon>Peronosporomycetes</taxon>
        <taxon>Peronosporales</taxon>
        <taxon>Peronosporaceae</taxon>
        <taxon>Plasmopara</taxon>
    </lineage>
</organism>